<dbReference type="InterPro" id="IPR011527">
    <property type="entry name" value="ABC1_TM_dom"/>
</dbReference>
<dbReference type="PANTHER" id="PTHR43394:SF1">
    <property type="entry name" value="ATP-BINDING CASSETTE SUB-FAMILY B MEMBER 10, MITOCHONDRIAL"/>
    <property type="match status" value="1"/>
</dbReference>
<accession>A0A1A7C2P5</accession>
<dbReference type="InterPro" id="IPR027417">
    <property type="entry name" value="P-loop_NTPase"/>
</dbReference>
<dbReference type="GO" id="GO:0005524">
    <property type="term" value="F:ATP binding"/>
    <property type="evidence" value="ECO:0007669"/>
    <property type="project" value="UniProtKB-KW"/>
</dbReference>
<evidence type="ECO:0000256" key="6">
    <source>
        <dbReference type="ARBA" id="ARBA00022840"/>
    </source>
</evidence>
<organism evidence="14 15">
    <name type="scientific">Janthinobacterium psychrotolerans</name>
    <dbReference type="NCBI Taxonomy" id="1747903"/>
    <lineage>
        <taxon>Bacteria</taxon>
        <taxon>Pseudomonadati</taxon>
        <taxon>Pseudomonadota</taxon>
        <taxon>Betaproteobacteria</taxon>
        <taxon>Burkholderiales</taxon>
        <taxon>Oxalobacteraceae</taxon>
        <taxon>Janthinobacterium</taxon>
    </lineage>
</organism>
<keyword evidence="8 11" id="KW-1133">Transmembrane helix</keyword>
<sequence>MQHSRHLFFRLVSQFRRHGAIVAVTLLAVGVASATDVLLIRQLQNVVDAMRATSVEQMAPATTGIMGLLQGWVDRFLPAQAGHVDLWVIPATILGLSVMRMVSSFAGDYGSVWLSSRVQADLREQMFATIMRLPSRFFDTTTTSLTQSRVAFDASQVSQAGLNVLNVAVRDSVATVGYLVLLFSIDVKLALFCMATMPIIAIIVTLAGRRMRHLSKSSQQAVGELTSVLDESIGGQRVVKIFGGQDYEQTRFVDVVKRNRQLAVKHAATSAMNSGIIMMLVGITLSSVIYFALLRAQSGAITPGAFVAFMGALMAMQSPIKNLTKINEPLQRGLAAAESVFGLIDTPLEPDPGQAAPVAVQGNLSLQNVNFRYNTDDPDAPTALKHVSLDIKAGETVALVGGSGGGKTTLLGLLPRFYDVSGGQILLDGVDLRDYHLLALRRQFALVSQDVILFNDTVAANIAYGDPAPDQARIEAAARAAYAHDFIMQMPQGYATAAGQNGSRFSGGQRQRLAIARALYKDAPILLLDEATSALDTESERQVQAALEVLMRNRTTIVIAHRLSTIESADRIVVMQGGQLVESGSHAALLASGGAYARLHASQLSREPAPQA</sequence>
<evidence type="ECO:0000256" key="1">
    <source>
        <dbReference type="ARBA" id="ARBA00004651"/>
    </source>
</evidence>
<dbReference type="GO" id="GO:0016887">
    <property type="term" value="F:ATP hydrolysis activity"/>
    <property type="evidence" value="ECO:0007669"/>
    <property type="project" value="InterPro"/>
</dbReference>
<dbReference type="STRING" id="1747903.ASR47_1014136"/>
<dbReference type="SUPFAM" id="SSF90123">
    <property type="entry name" value="ABC transporter transmembrane region"/>
    <property type="match status" value="1"/>
</dbReference>
<dbReference type="NCBIfam" id="TIGR02203">
    <property type="entry name" value="MsbA_lipidA"/>
    <property type="match status" value="1"/>
</dbReference>
<dbReference type="Gene3D" id="1.20.1560.10">
    <property type="entry name" value="ABC transporter type 1, transmembrane domain"/>
    <property type="match status" value="1"/>
</dbReference>
<dbReference type="SMART" id="SM00382">
    <property type="entry name" value="AAA"/>
    <property type="match status" value="1"/>
</dbReference>
<dbReference type="InterPro" id="IPR011917">
    <property type="entry name" value="ABC_transpr_lipidA"/>
</dbReference>
<evidence type="ECO:0000256" key="5">
    <source>
        <dbReference type="ARBA" id="ARBA00022741"/>
    </source>
</evidence>
<proteinExistence type="predicted"/>
<dbReference type="InterPro" id="IPR039421">
    <property type="entry name" value="Type_1_exporter"/>
</dbReference>
<keyword evidence="5" id="KW-0547">Nucleotide-binding</keyword>
<evidence type="ECO:0000313" key="14">
    <source>
        <dbReference type="EMBL" id="OBV40221.1"/>
    </source>
</evidence>
<keyword evidence="3" id="KW-1003">Cell membrane</keyword>
<keyword evidence="10 11" id="KW-0472">Membrane</keyword>
<dbReference type="GO" id="GO:0034040">
    <property type="term" value="F:ATPase-coupled lipid transmembrane transporter activity"/>
    <property type="evidence" value="ECO:0007669"/>
    <property type="project" value="InterPro"/>
</dbReference>
<dbReference type="PROSITE" id="PS00211">
    <property type="entry name" value="ABC_TRANSPORTER_1"/>
    <property type="match status" value="1"/>
</dbReference>
<evidence type="ECO:0000256" key="8">
    <source>
        <dbReference type="ARBA" id="ARBA00022989"/>
    </source>
</evidence>
<dbReference type="PATRIC" id="fig|1747903.4.peg.3851"/>
<dbReference type="GO" id="GO:0015421">
    <property type="term" value="F:ABC-type oligopeptide transporter activity"/>
    <property type="evidence" value="ECO:0007669"/>
    <property type="project" value="TreeGrafter"/>
</dbReference>
<evidence type="ECO:0000256" key="9">
    <source>
        <dbReference type="ARBA" id="ARBA00023055"/>
    </source>
</evidence>
<dbReference type="OrthoDB" id="8554730at2"/>
<evidence type="ECO:0000259" key="12">
    <source>
        <dbReference type="PROSITE" id="PS50893"/>
    </source>
</evidence>
<protein>
    <submittedName>
        <fullName evidence="14">ATP-binding cassette, subfamily B, MsbA</fullName>
        <ecNumber evidence="14">3.6.3.-</ecNumber>
    </submittedName>
</protein>
<comment type="subcellular location">
    <subcellularLocation>
        <location evidence="1">Cell membrane</location>
        <topology evidence="1">Multi-pass membrane protein</topology>
    </subcellularLocation>
</comment>
<dbReference type="AlphaFoldDB" id="A0A1A7C2P5"/>
<dbReference type="EC" id="3.6.3.-" evidence="14"/>
<dbReference type="InterPro" id="IPR003439">
    <property type="entry name" value="ABC_transporter-like_ATP-bd"/>
</dbReference>
<keyword evidence="6 14" id="KW-0067">ATP-binding</keyword>
<keyword evidence="4 11" id="KW-0812">Transmembrane</keyword>
<evidence type="ECO:0000256" key="7">
    <source>
        <dbReference type="ARBA" id="ARBA00022967"/>
    </source>
</evidence>
<evidence type="ECO:0000259" key="13">
    <source>
        <dbReference type="PROSITE" id="PS50929"/>
    </source>
</evidence>
<dbReference type="FunFam" id="3.40.50.300:FF:000221">
    <property type="entry name" value="Multidrug ABC transporter ATP-binding protein"/>
    <property type="match status" value="1"/>
</dbReference>
<dbReference type="PANTHER" id="PTHR43394">
    <property type="entry name" value="ATP-DEPENDENT PERMEASE MDL1, MITOCHONDRIAL"/>
    <property type="match status" value="1"/>
</dbReference>
<dbReference type="Proteomes" id="UP000092713">
    <property type="component" value="Unassembled WGS sequence"/>
</dbReference>
<gene>
    <name evidence="14" type="ORF">ASR47_1014136</name>
</gene>
<dbReference type="RefSeq" id="WP_065307262.1">
    <property type="nucleotide sequence ID" value="NZ_LOCQ01000049.1"/>
</dbReference>
<dbReference type="PROSITE" id="PS50893">
    <property type="entry name" value="ABC_TRANSPORTER_2"/>
    <property type="match status" value="1"/>
</dbReference>
<feature type="transmembrane region" description="Helical" evidence="11">
    <location>
        <begin position="189"/>
        <end position="208"/>
    </location>
</feature>
<evidence type="ECO:0000256" key="4">
    <source>
        <dbReference type="ARBA" id="ARBA00022692"/>
    </source>
</evidence>
<dbReference type="InterPro" id="IPR003593">
    <property type="entry name" value="AAA+_ATPase"/>
</dbReference>
<keyword evidence="14" id="KW-0378">Hydrolase</keyword>
<evidence type="ECO:0000256" key="11">
    <source>
        <dbReference type="SAM" id="Phobius"/>
    </source>
</evidence>
<evidence type="ECO:0000313" key="15">
    <source>
        <dbReference type="Proteomes" id="UP000092713"/>
    </source>
</evidence>
<name>A0A1A7C2P5_9BURK</name>
<dbReference type="CDD" id="cd18552">
    <property type="entry name" value="ABC_6TM_MsbA_like"/>
    <property type="match status" value="1"/>
</dbReference>
<dbReference type="InterPro" id="IPR017871">
    <property type="entry name" value="ABC_transporter-like_CS"/>
</dbReference>
<dbReference type="Pfam" id="PF00005">
    <property type="entry name" value="ABC_tran"/>
    <property type="match status" value="1"/>
</dbReference>
<evidence type="ECO:0000256" key="10">
    <source>
        <dbReference type="ARBA" id="ARBA00023136"/>
    </source>
</evidence>
<feature type="transmembrane region" description="Helical" evidence="11">
    <location>
        <begin position="267"/>
        <end position="293"/>
    </location>
</feature>
<dbReference type="InterPro" id="IPR036640">
    <property type="entry name" value="ABC1_TM_sf"/>
</dbReference>
<keyword evidence="2" id="KW-0813">Transport</keyword>
<dbReference type="PROSITE" id="PS50929">
    <property type="entry name" value="ABC_TM1F"/>
    <property type="match status" value="1"/>
</dbReference>
<keyword evidence="15" id="KW-1185">Reference proteome</keyword>
<reference evidence="14 15" key="1">
    <citation type="submission" date="2016-04" db="EMBL/GenBank/DDBJ databases">
        <title>Draft genome sequence of Janthinobacterium psychrotolerans sp. nov., isolated from freshwater sediments in Denmark.</title>
        <authorList>
            <person name="Gong X."/>
            <person name="Skrivergaard S."/>
            <person name="Korsgaard B.S."/>
            <person name="Schreiber L."/>
            <person name="Marshall I.P."/>
            <person name="Finster K."/>
            <person name="Schramm A."/>
        </authorList>
    </citation>
    <scope>NUCLEOTIDE SEQUENCE [LARGE SCALE GENOMIC DNA]</scope>
    <source>
        <strain evidence="14 15">S3-2</strain>
    </source>
</reference>
<evidence type="ECO:0000256" key="3">
    <source>
        <dbReference type="ARBA" id="ARBA00022475"/>
    </source>
</evidence>
<dbReference type="SUPFAM" id="SSF52540">
    <property type="entry name" value="P-loop containing nucleoside triphosphate hydrolases"/>
    <property type="match status" value="1"/>
</dbReference>
<evidence type="ECO:0000256" key="2">
    <source>
        <dbReference type="ARBA" id="ARBA00022448"/>
    </source>
</evidence>
<dbReference type="GO" id="GO:0090374">
    <property type="term" value="P:oligopeptide export from mitochondrion"/>
    <property type="evidence" value="ECO:0007669"/>
    <property type="project" value="TreeGrafter"/>
</dbReference>
<keyword evidence="7" id="KW-1278">Translocase</keyword>
<dbReference type="EMBL" id="LOCQ01000049">
    <property type="protein sequence ID" value="OBV40221.1"/>
    <property type="molecule type" value="Genomic_DNA"/>
</dbReference>
<keyword evidence="9" id="KW-0445">Lipid transport</keyword>
<feature type="domain" description="ABC transporter" evidence="12">
    <location>
        <begin position="364"/>
        <end position="602"/>
    </location>
</feature>
<feature type="domain" description="ABC transmembrane type-1" evidence="13">
    <location>
        <begin position="61"/>
        <end position="332"/>
    </location>
</feature>
<comment type="caution">
    <text evidence="14">The sequence shown here is derived from an EMBL/GenBank/DDBJ whole genome shotgun (WGS) entry which is preliminary data.</text>
</comment>
<dbReference type="GO" id="GO:0005886">
    <property type="term" value="C:plasma membrane"/>
    <property type="evidence" value="ECO:0007669"/>
    <property type="project" value="UniProtKB-SubCell"/>
</dbReference>
<dbReference type="Pfam" id="PF00664">
    <property type="entry name" value="ABC_membrane"/>
    <property type="match status" value="1"/>
</dbReference>
<dbReference type="Gene3D" id="3.40.50.300">
    <property type="entry name" value="P-loop containing nucleotide triphosphate hydrolases"/>
    <property type="match status" value="1"/>
</dbReference>
<feature type="transmembrane region" description="Helical" evidence="11">
    <location>
        <begin position="299"/>
        <end position="316"/>
    </location>
</feature>